<accession>A0AAV9HPT6</accession>
<dbReference type="Gene3D" id="3.30.710.10">
    <property type="entry name" value="Potassium Channel Kv1.1, Chain A"/>
    <property type="match status" value="1"/>
</dbReference>
<feature type="compositionally biased region" description="Acidic residues" evidence="1">
    <location>
        <begin position="17"/>
        <end position="30"/>
    </location>
</feature>
<reference evidence="2" key="1">
    <citation type="journal article" date="2023" name="Mol. Phylogenet. Evol.">
        <title>Genome-scale phylogeny and comparative genomics of the fungal order Sordariales.</title>
        <authorList>
            <person name="Hensen N."/>
            <person name="Bonometti L."/>
            <person name="Westerberg I."/>
            <person name="Brannstrom I.O."/>
            <person name="Guillou S."/>
            <person name="Cros-Aarteil S."/>
            <person name="Calhoun S."/>
            <person name="Haridas S."/>
            <person name="Kuo A."/>
            <person name="Mondo S."/>
            <person name="Pangilinan J."/>
            <person name="Riley R."/>
            <person name="LaButti K."/>
            <person name="Andreopoulos B."/>
            <person name="Lipzen A."/>
            <person name="Chen C."/>
            <person name="Yan M."/>
            <person name="Daum C."/>
            <person name="Ng V."/>
            <person name="Clum A."/>
            <person name="Steindorff A."/>
            <person name="Ohm R.A."/>
            <person name="Martin F."/>
            <person name="Silar P."/>
            <person name="Natvig D.O."/>
            <person name="Lalanne C."/>
            <person name="Gautier V."/>
            <person name="Ament-Velasquez S.L."/>
            <person name="Kruys A."/>
            <person name="Hutchinson M.I."/>
            <person name="Powell A.J."/>
            <person name="Barry K."/>
            <person name="Miller A.N."/>
            <person name="Grigoriev I.V."/>
            <person name="Debuchy R."/>
            <person name="Gladieux P."/>
            <person name="Hiltunen Thoren M."/>
            <person name="Johannesson H."/>
        </authorList>
    </citation>
    <scope>NUCLEOTIDE SEQUENCE</scope>
    <source>
        <strain evidence="2">PSN324</strain>
    </source>
</reference>
<comment type="caution">
    <text evidence="2">The sequence shown here is derived from an EMBL/GenBank/DDBJ whole genome shotgun (WGS) entry which is preliminary data.</text>
</comment>
<feature type="compositionally biased region" description="Polar residues" evidence="1">
    <location>
        <begin position="128"/>
        <end position="152"/>
    </location>
</feature>
<organism evidence="2 3">
    <name type="scientific">Cladorrhinum samala</name>
    <dbReference type="NCBI Taxonomy" id="585594"/>
    <lineage>
        <taxon>Eukaryota</taxon>
        <taxon>Fungi</taxon>
        <taxon>Dikarya</taxon>
        <taxon>Ascomycota</taxon>
        <taxon>Pezizomycotina</taxon>
        <taxon>Sordariomycetes</taxon>
        <taxon>Sordariomycetidae</taxon>
        <taxon>Sordariales</taxon>
        <taxon>Podosporaceae</taxon>
        <taxon>Cladorrhinum</taxon>
    </lineage>
</organism>
<dbReference type="EMBL" id="MU864973">
    <property type="protein sequence ID" value="KAK4462383.1"/>
    <property type="molecule type" value="Genomic_DNA"/>
</dbReference>
<protein>
    <recommendedName>
        <fullName evidence="4">BTB domain-containing protein</fullName>
    </recommendedName>
</protein>
<proteinExistence type="predicted"/>
<gene>
    <name evidence="2" type="ORF">QBC42DRAFT_286556</name>
</gene>
<evidence type="ECO:0000313" key="3">
    <source>
        <dbReference type="Proteomes" id="UP001321749"/>
    </source>
</evidence>
<dbReference type="Proteomes" id="UP001321749">
    <property type="component" value="Unassembled WGS sequence"/>
</dbReference>
<name>A0AAV9HPT6_9PEZI</name>
<dbReference type="AlphaFoldDB" id="A0AAV9HPT6"/>
<sequence length="533" mass="59752">MVSFWHNLGRIPKVASSDDESAAGWDDDPIPEDKSHITTADGIGVVSETTESPLADQPLICLDFQEPEPPIHEHGSSDTFGILPSKPSDGPFDVLPIPDTPAEMCGITQHLVGFIPQPFGDYPGLSSEIDSSTHGTASSEAPRSTEMIQDGTNDFDNEEQSQAKNLMSAAMTEGADLVETTEVTLEEEIKDPFLFFVGIFDAFGDVALIAGPELTAFRVCSRTLARYSPVWRDCLFEESVEGKAPQRKSKWKFYLPDDHPEALRVILHAVHGNFGSVKKEVTYEMLFNLTVIADRYEMFSPLRSFWRGWSMAELPPITDPFSRIQRLWVAYQLGDLASYGREFSGFVNSLCAYPHGGLYFDGWEEHDLHNDQYLKRMDNLLTLGVVRRATIRTISSQVTNDLDARLQCSIPDTAPKCRSSVSRSEWKQTCDSIMLGALQRAMVAYGVEDWFTSKLRCLEDTLAISIVELLEHLEDIKKKTYELSGEWADPEGRHRYCGIWEGLLFEGAPDTLSTVVYDEWHFISRANETGFNS</sequence>
<dbReference type="SUPFAM" id="SSF54695">
    <property type="entry name" value="POZ domain"/>
    <property type="match status" value="1"/>
</dbReference>
<reference evidence="2" key="2">
    <citation type="submission" date="2023-06" db="EMBL/GenBank/DDBJ databases">
        <authorList>
            <consortium name="Lawrence Berkeley National Laboratory"/>
            <person name="Mondo S.J."/>
            <person name="Hensen N."/>
            <person name="Bonometti L."/>
            <person name="Westerberg I."/>
            <person name="Brannstrom I.O."/>
            <person name="Guillou S."/>
            <person name="Cros-Aarteil S."/>
            <person name="Calhoun S."/>
            <person name="Haridas S."/>
            <person name="Kuo A."/>
            <person name="Pangilinan J."/>
            <person name="Riley R."/>
            <person name="Labutti K."/>
            <person name="Andreopoulos B."/>
            <person name="Lipzen A."/>
            <person name="Chen C."/>
            <person name="Yanf M."/>
            <person name="Daum C."/>
            <person name="Ng V."/>
            <person name="Clum A."/>
            <person name="Steindorff A."/>
            <person name="Ohm R."/>
            <person name="Martin F."/>
            <person name="Silar P."/>
            <person name="Natvig D."/>
            <person name="Lalanne C."/>
            <person name="Gautier V."/>
            <person name="Ament-Velasquez S.L."/>
            <person name="Kruys A."/>
            <person name="Hutchinson M.I."/>
            <person name="Powell A.J."/>
            <person name="Barry K."/>
            <person name="Miller A.N."/>
            <person name="Grigoriev I.V."/>
            <person name="Debuchy R."/>
            <person name="Gladieux P."/>
            <person name="Thoren M.H."/>
            <person name="Johannesson H."/>
        </authorList>
    </citation>
    <scope>NUCLEOTIDE SEQUENCE</scope>
    <source>
        <strain evidence="2">PSN324</strain>
    </source>
</reference>
<feature type="region of interest" description="Disordered" evidence="1">
    <location>
        <begin position="15"/>
        <end position="38"/>
    </location>
</feature>
<evidence type="ECO:0000256" key="1">
    <source>
        <dbReference type="SAM" id="MobiDB-lite"/>
    </source>
</evidence>
<dbReference type="InterPro" id="IPR011333">
    <property type="entry name" value="SKP1/BTB/POZ_sf"/>
</dbReference>
<evidence type="ECO:0000313" key="2">
    <source>
        <dbReference type="EMBL" id="KAK4462383.1"/>
    </source>
</evidence>
<evidence type="ECO:0008006" key="4">
    <source>
        <dbReference type="Google" id="ProtNLM"/>
    </source>
</evidence>
<feature type="region of interest" description="Disordered" evidence="1">
    <location>
        <begin position="125"/>
        <end position="152"/>
    </location>
</feature>
<keyword evidence="3" id="KW-1185">Reference proteome</keyword>